<protein>
    <recommendedName>
        <fullName evidence="4">ZP domain-containing protein</fullName>
    </recommendedName>
</protein>
<evidence type="ECO:0000313" key="5">
    <source>
        <dbReference type="EMBL" id="CAB1423466.1"/>
    </source>
</evidence>
<dbReference type="PANTHER" id="PTHR14002">
    <property type="entry name" value="ENDOGLIN/TGF-BETA RECEPTOR TYPE III"/>
    <property type="match status" value="1"/>
</dbReference>
<dbReference type="InterPro" id="IPR001507">
    <property type="entry name" value="ZP_dom"/>
</dbReference>
<dbReference type="InterPro" id="IPR055355">
    <property type="entry name" value="ZP-C"/>
</dbReference>
<dbReference type="PANTHER" id="PTHR14002:SF53">
    <property type="entry name" value="UROMODULIN"/>
    <property type="match status" value="1"/>
</dbReference>
<dbReference type="InterPro" id="IPR042235">
    <property type="entry name" value="ZP-C_dom"/>
</dbReference>
<dbReference type="Pfam" id="PF00100">
    <property type="entry name" value="Zona_pellucida"/>
    <property type="match status" value="1"/>
</dbReference>
<accession>A0A9N7YFA4</accession>
<keyword evidence="3" id="KW-0472">Membrane</keyword>
<keyword evidence="3" id="KW-0812">Transmembrane</keyword>
<keyword evidence="3" id="KW-1133">Transmembrane helix</keyword>
<reference evidence="5" key="1">
    <citation type="submission" date="2020-03" db="EMBL/GenBank/DDBJ databases">
        <authorList>
            <person name="Weist P."/>
        </authorList>
    </citation>
    <scope>NUCLEOTIDE SEQUENCE</scope>
</reference>
<dbReference type="Proteomes" id="UP001153269">
    <property type="component" value="Unassembled WGS sequence"/>
</dbReference>
<keyword evidence="2" id="KW-1015">Disulfide bond</keyword>
<evidence type="ECO:0000256" key="2">
    <source>
        <dbReference type="ARBA" id="ARBA00023157"/>
    </source>
</evidence>
<proteinExistence type="predicted"/>
<evidence type="ECO:0000256" key="1">
    <source>
        <dbReference type="ARBA" id="ARBA00022729"/>
    </source>
</evidence>
<keyword evidence="6" id="KW-1185">Reference proteome</keyword>
<dbReference type="AlphaFoldDB" id="A0A9N7YFA4"/>
<comment type="caution">
    <text evidence="5">The sequence shown here is derived from an EMBL/GenBank/DDBJ whole genome shotgun (WGS) entry which is preliminary data.</text>
</comment>
<keyword evidence="1" id="KW-0732">Signal</keyword>
<evidence type="ECO:0000256" key="3">
    <source>
        <dbReference type="SAM" id="Phobius"/>
    </source>
</evidence>
<dbReference type="Gene3D" id="2.60.40.4100">
    <property type="entry name" value="Zona pellucida, ZP-C domain"/>
    <property type="match status" value="1"/>
</dbReference>
<feature type="transmembrane region" description="Helical" evidence="3">
    <location>
        <begin position="148"/>
        <end position="169"/>
    </location>
</feature>
<sequence>MSPGVRGGGRDEAGRFLPAPHQRVLGHSVSSAELDRGIRLHAGPERCVNDQTVSFLNVSEGESGRNGESSTVRYSFDMFRFTAEPNSFYLHCSVQLCEPDDHQSCIPSCNSISKRAAVRADPLQGLLSYGPIRIEMPHRPQSSILSTVVLPVAGVWTMGVFLIVVITVAKAGSRRLKRVEQH</sequence>
<organism evidence="5 6">
    <name type="scientific">Pleuronectes platessa</name>
    <name type="common">European plaice</name>
    <dbReference type="NCBI Taxonomy" id="8262"/>
    <lineage>
        <taxon>Eukaryota</taxon>
        <taxon>Metazoa</taxon>
        <taxon>Chordata</taxon>
        <taxon>Craniata</taxon>
        <taxon>Vertebrata</taxon>
        <taxon>Euteleostomi</taxon>
        <taxon>Actinopterygii</taxon>
        <taxon>Neopterygii</taxon>
        <taxon>Teleostei</taxon>
        <taxon>Neoteleostei</taxon>
        <taxon>Acanthomorphata</taxon>
        <taxon>Carangaria</taxon>
        <taxon>Pleuronectiformes</taxon>
        <taxon>Pleuronectoidei</taxon>
        <taxon>Pleuronectidae</taxon>
        <taxon>Pleuronectes</taxon>
    </lineage>
</organism>
<name>A0A9N7YFA4_PLEPL</name>
<evidence type="ECO:0000259" key="4">
    <source>
        <dbReference type="PROSITE" id="PS51034"/>
    </source>
</evidence>
<feature type="domain" description="ZP" evidence="4">
    <location>
        <begin position="1"/>
        <end position="116"/>
    </location>
</feature>
<dbReference type="EMBL" id="CADEAL010000657">
    <property type="protein sequence ID" value="CAB1423466.1"/>
    <property type="molecule type" value="Genomic_DNA"/>
</dbReference>
<gene>
    <name evidence="5" type="ORF">PLEPLA_LOCUS11386</name>
</gene>
<dbReference type="PROSITE" id="PS51034">
    <property type="entry name" value="ZP_2"/>
    <property type="match status" value="1"/>
</dbReference>
<evidence type="ECO:0000313" key="6">
    <source>
        <dbReference type="Proteomes" id="UP001153269"/>
    </source>
</evidence>